<protein>
    <submittedName>
        <fullName evidence="3">Uncharacterized protein</fullName>
    </submittedName>
</protein>
<dbReference type="RefSeq" id="WP_259860885.1">
    <property type="nucleotide sequence ID" value="NZ_BAAAST010000055.1"/>
</dbReference>
<dbReference type="Proteomes" id="UP001059617">
    <property type="component" value="Chromosome"/>
</dbReference>
<accession>A0ABY5VZA4</accession>
<feature type="region of interest" description="Disordered" evidence="1">
    <location>
        <begin position="63"/>
        <end position="89"/>
    </location>
</feature>
<feature type="transmembrane region" description="Helical" evidence="2">
    <location>
        <begin position="37"/>
        <end position="58"/>
    </location>
</feature>
<reference evidence="3" key="1">
    <citation type="submission" date="2021-04" db="EMBL/GenBank/DDBJ databases">
        <authorList>
            <person name="Hartkoorn R.C."/>
            <person name="Beaudoing E."/>
            <person name="Hot D."/>
        </authorList>
    </citation>
    <scope>NUCLEOTIDE SEQUENCE</scope>
    <source>
        <strain evidence="3">NRRL B-16292</strain>
    </source>
</reference>
<dbReference type="EMBL" id="CP073720">
    <property type="protein sequence ID" value="UWP83107.1"/>
    <property type="molecule type" value="Genomic_DNA"/>
</dbReference>
<sequence length="400" mass="42240">MHDDEEMLRRLRVDDLPPSMVDLNRAMRAGRRRERMGAVVAGGLAAVLALGTVVVVAATTGKNTAAPWPGAGPEGSRSPEPAPPLGNCTIDEAPVASQSRMIKIVANRSGQVFVMQDPLKSGNLLRWMDGRQERIDGVPTGDGYGTAAAVNGSGAFVGASGYKPAWVYRDGTFTVLPLPPDVSAMSMVGINERGDLIGTAFYWDGRDDTRAVLWPASQQGTPVLLATPAGWSSEAMDIADDGTVVGYLSHRTDNGPVDITPMAWGLDGSARRLPVPAGWTPARAGKRGPYPIAIAGDWVVGAGARWNLRTGTAEVVEGLMPMKVDKYGRLFGNVPLSVPDNGSTSGRPAVWVNGDVQPLPIYPDRPEGTLFSVSLDGRRITGTSYVTSGAFGTATWTCGR</sequence>
<keyword evidence="2" id="KW-0812">Transmembrane</keyword>
<evidence type="ECO:0000256" key="2">
    <source>
        <dbReference type="SAM" id="Phobius"/>
    </source>
</evidence>
<evidence type="ECO:0000313" key="3">
    <source>
        <dbReference type="EMBL" id="UWP83107.1"/>
    </source>
</evidence>
<reference evidence="3" key="2">
    <citation type="submission" date="2022-09" db="EMBL/GenBank/DDBJ databases">
        <title>Biosynthetic gene clusters of Dactylosporangioum fulvum.</title>
        <authorList>
            <person name="Caradec T."/>
        </authorList>
    </citation>
    <scope>NUCLEOTIDE SEQUENCE</scope>
    <source>
        <strain evidence="3">NRRL B-16292</strain>
    </source>
</reference>
<proteinExistence type="predicted"/>
<evidence type="ECO:0000256" key="1">
    <source>
        <dbReference type="SAM" id="MobiDB-lite"/>
    </source>
</evidence>
<gene>
    <name evidence="3" type="ORF">Dfulv_02015</name>
</gene>
<keyword evidence="4" id="KW-1185">Reference proteome</keyword>
<evidence type="ECO:0000313" key="4">
    <source>
        <dbReference type="Proteomes" id="UP001059617"/>
    </source>
</evidence>
<keyword evidence="2" id="KW-0472">Membrane</keyword>
<name>A0ABY5VZA4_9ACTN</name>
<keyword evidence="2" id="KW-1133">Transmembrane helix</keyword>
<organism evidence="3 4">
    <name type="scientific">Dactylosporangium fulvum</name>
    <dbReference type="NCBI Taxonomy" id="53359"/>
    <lineage>
        <taxon>Bacteria</taxon>
        <taxon>Bacillati</taxon>
        <taxon>Actinomycetota</taxon>
        <taxon>Actinomycetes</taxon>
        <taxon>Micromonosporales</taxon>
        <taxon>Micromonosporaceae</taxon>
        <taxon>Dactylosporangium</taxon>
    </lineage>
</organism>